<keyword evidence="2" id="KW-1185">Reference proteome</keyword>
<protein>
    <submittedName>
        <fullName evidence="1">Uncharacterized protein</fullName>
    </submittedName>
</protein>
<accession>A0A6L6X8V8</accession>
<name>A0A6L6X8V8_9ACTN</name>
<dbReference type="RefSeq" id="WP_157169293.1">
    <property type="nucleotide sequence ID" value="NZ_WPNZ01000031.1"/>
</dbReference>
<dbReference type="Proteomes" id="UP000483802">
    <property type="component" value="Unassembled WGS sequence"/>
</dbReference>
<sequence length="59" mass="6199">MLTEGCDETLCEPLHRGGLQMRVKVVTGEPVADGLDEVASSEPAVGIGQVESTFLDDVP</sequence>
<proteinExistence type="predicted"/>
<reference evidence="1 2" key="1">
    <citation type="submission" date="2019-11" db="EMBL/GenBank/DDBJ databases">
        <title>Streptomyces typhae sp. nov., a novel endophytic actinomycete isolated from the root of cattail pollen (Typha angustifolia L.).</title>
        <authorList>
            <person name="Peng C."/>
        </authorList>
    </citation>
    <scope>NUCLEOTIDE SEQUENCE [LARGE SCALE GENOMIC DNA]</scope>
    <source>
        <strain evidence="2">p1417</strain>
    </source>
</reference>
<gene>
    <name evidence="1" type="ORF">GPA10_37435</name>
</gene>
<comment type="caution">
    <text evidence="1">The sequence shown here is derived from an EMBL/GenBank/DDBJ whole genome shotgun (WGS) entry which is preliminary data.</text>
</comment>
<evidence type="ECO:0000313" key="1">
    <source>
        <dbReference type="EMBL" id="MVO90284.1"/>
    </source>
</evidence>
<dbReference type="EMBL" id="WPNZ01000031">
    <property type="protein sequence ID" value="MVO90284.1"/>
    <property type="molecule type" value="Genomic_DNA"/>
</dbReference>
<evidence type="ECO:0000313" key="2">
    <source>
        <dbReference type="Proteomes" id="UP000483802"/>
    </source>
</evidence>
<dbReference type="AlphaFoldDB" id="A0A6L6X8V8"/>
<organism evidence="1 2">
    <name type="scientific">Streptomyces typhae</name>
    <dbReference type="NCBI Taxonomy" id="2681492"/>
    <lineage>
        <taxon>Bacteria</taxon>
        <taxon>Bacillati</taxon>
        <taxon>Actinomycetota</taxon>
        <taxon>Actinomycetes</taxon>
        <taxon>Kitasatosporales</taxon>
        <taxon>Streptomycetaceae</taxon>
        <taxon>Streptomyces</taxon>
    </lineage>
</organism>